<dbReference type="PANTHER" id="PTHR21242:SF0">
    <property type="entry name" value="TRANSCRIPTION INITIATION FACTOR TFIID SUBUNIT 10"/>
    <property type="match status" value="1"/>
</dbReference>
<comment type="subcellular location">
    <subcellularLocation>
        <location evidence="1">Nucleus</location>
    </subcellularLocation>
</comment>
<evidence type="ECO:0000313" key="8">
    <source>
        <dbReference type="Proteomes" id="UP000694380"/>
    </source>
</evidence>
<evidence type="ECO:0000256" key="6">
    <source>
        <dbReference type="SAM" id="MobiDB-lite"/>
    </source>
</evidence>
<organism evidence="7 8">
    <name type="scientific">Chrysemys picta bellii</name>
    <name type="common">Western painted turtle</name>
    <name type="synonym">Emys bellii</name>
    <dbReference type="NCBI Taxonomy" id="8478"/>
    <lineage>
        <taxon>Eukaryota</taxon>
        <taxon>Metazoa</taxon>
        <taxon>Chordata</taxon>
        <taxon>Craniata</taxon>
        <taxon>Vertebrata</taxon>
        <taxon>Euteleostomi</taxon>
        <taxon>Archelosauria</taxon>
        <taxon>Testudinata</taxon>
        <taxon>Testudines</taxon>
        <taxon>Cryptodira</taxon>
        <taxon>Durocryptodira</taxon>
        <taxon>Testudinoidea</taxon>
        <taxon>Emydidae</taxon>
        <taxon>Chrysemys</taxon>
    </lineage>
</organism>
<dbReference type="GO" id="GO:0006367">
    <property type="term" value="P:transcription initiation at RNA polymerase II promoter"/>
    <property type="evidence" value="ECO:0007669"/>
    <property type="project" value="TreeGrafter"/>
</dbReference>
<feature type="compositionally biased region" description="Gly residues" evidence="6">
    <location>
        <begin position="1"/>
        <end position="40"/>
    </location>
</feature>
<comment type="similarity">
    <text evidence="5">Belongs to the TAF10 family.</text>
</comment>
<sequence length="177" mass="18112">GSPGGRARSRGGGTPGAGHGPGGGGSPGAGHGDWAPGGAGVVAAAPSDGPLSNGVYVPPSAANGDVKPVVSTTPLVDFLMQLEDYTPTIPDAVTGYYLNRAGFEASDPRIIRLISLAAQKFISDIANDALQHCKMKGTASGSSRNKSKDKKYTLTMEDLMPALAEYGINVKKPHYFT</sequence>
<evidence type="ECO:0000256" key="4">
    <source>
        <dbReference type="ARBA" id="ARBA00023242"/>
    </source>
</evidence>
<evidence type="ECO:0000313" key="7">
    <source>
        <dbReference type="Ensembl" id="ENSCPBP00000001120.1"/>
    </source>
</evidence>
<dbReference type="InterPro" id="IPR003923">
    <property type="entry name" value="TAF10"/>
</dbReference>
<dbReference type="GO" id="GO:0005669">
    <property type="term" value="C:transcription factor TFIID complex"/>
    <property type="evidence" value="ECO:0007669"/>
    <property type="project" value="TreeGrafter"/>
</dbReference>
<keyword evidence="3" id="KW-0804">Transcription</keyword>
<dbReference type="GO" id="GO:1990841">
    <property type="term" value="F:promoter-specific chromatin binding"/>
    <property type="evidence" value="ECO:0007669"/>
    <property type="project" value="TreeGrafter"/>
</dbReference>
<evidence type="ECO:0000256" key="5">
    <source>
        <dbReference type="ARBA" id="ARBA00025730"/>
    </source>
</evidence>
<dbReference type="PANTHER" id="PTHR21242">
    <property type="entry name" value="TRANSCRIPTION INITIATION FACTOR TFIID SUBUNIT 10"/>
    <property type="match status" value="1"/>
</dbReference>
<dbReference type="Ensembl" id="ENSCPBT00000001392.1">
    <property type="protein sequence ID" value="ENSCPBP00000001120.1"/>
    <property type="gene ID" value="ENSCPBG00000000840.1"/>
</dbReference>
<keyword evidence="2" id="KW-0805">Transcription regulation</keyword>
<dbReference type="GeneTree" id="ENSGT00390000009368"/>
<keyword evidence="4" id="KW-0539">Nucleus</keyword>
<reference evidence="7" key="2">
    <citation type="submission" date="2025-09" db="UniProtKB">
        <authorList>
            <consortium name="Ensembl"/>
        </authorList>
    </citation>
    <scope>IDENTIFICATION</scope>
</reference>
<dbReference type="Proteomes" id="UP000694380">
    <property type="component" value="Unplaced"/>
</dbReference>
<reference evidence="7" key="1">
    <citation type="submission" date="2025-08" db="UniProtKB">
        <authorList>
            <consortium name="Ensembl"/>
        </authorList>
    </citation>
    <scope>IDENTIFICATION</scope>
</reference>
<evidence type="ECO:0000256" key="2">
    <source>
        <dbReference type="ARBA" id="ARBA00023015"/>
    </source>
</evidence>
<dbReference type="PRINTS" id="PR01443">
    <property type="entry name" value="TFIID30KDSUB"/>
</dbReference>
<keyword evidence="8" id="KW-1185">Reference proteome</keyword>
<protein>
    <submittedName>
        <fullName evidence="7">TATA-box binding protein associated factor 10</fullName>
    </submittedName>
</protein>
<gene>
    <name evidence="7" type="primary">TAF10</name>
</gene>
<proteinExistence type="inferred from homology"/>
<dbReference type="OMA" id="SNCITND"/>
<evidence type="ECO:0000256" key="3">
    <source>
        <dbReference type="ARBA" id="ARBA00023163"/>
    </source>
</evidence>
<name>A0A8C3H560_CHRPI</name>
<dbReference type="CDD" id="cd07982">
    <property type="entry name" value="HFD_TAF10"/>
    <property type="match status" value="1"/>
</dbReference>
<accession>A0A8C3H560</accession>
<dbReference type="AlphaFoldDB" id="A0A8C3H560"/>
<dbReference type="GO" id="GO:0016251">
    <property type="term" value="F:RNA polymerase II general transcription initiation factor activity"/>
    <property type="evidence" value="ECO:0007669"/>
    <property type="project" value="TreeGrafter"/>
</dbReference>
<evidence type="ECO:0000256" key="1">
    <source>
        <dbReference type="ARBA" id="ARBA00004123"/>
    </source>
</evidence>
<dbReference type="Pfam" id="PF03540">
    <property type="entry name" value="TAF10"/>
    <property type="match status" value="1"/>
</dbReference>
<dbReference type="GO" id="GO:0000124">
    <property type="term" value="C:SAGA complex"/>
    <property type="evidence" value="ECO:0007669"/>
    <property type="project" value="TreeGrafter"/>
</dbReference>
<feature type="region of interest" description="Disordered" evidence="6">
    <location>
        <begin position="1"/>
        <end position="43"/>
    </location>
</feature>